<keyword evidence="7" id="KW-1185">Reference proteome</keyword>
<evidence type="ECO:0000313" key="6">
    <source>
        <dbReference type="EMBL" id="MET3111465.1"/>
    </source>
</evidence>
<dbReference type="SUPFAM" id="SSF53383">
    <property type="entry name" value="PLP-dependent transferases"/>
    <property type="match status" value="1"/>
</dbReference>
<dbReference type="CDD" id="cd00609">
    <property type="entry name" value="AAT_like"/>
    <property type="match status" value="1"/>
</dbReference>
<sequence length="328" mass="37485">MIIMDRNTSPISPLSEEAMMEVISNTKINEYPSAEIDRFKQLYADHYNISPDTIEVANGSDEWIQKAVMTLGENGVMTVAPDFVMYKEYAEQIDAKFTTVPCNADYRFDFDAVVERIDEEKPSLFLISMPHNPTGQLFTYEALEKLSAAMQRAGGYLIIDEAYAEFGPDFDKPQGEHVLIIRTLSKMYGVAGLRVGIVIAEGEAFRKVTRINHPYPVNSLSLNMASKIFEDRAHLADFIDYQKKSKEMLESAFNKVSDKVNVVESYTNFVFTYGENAVALGRHLMENGYRCRMYNDESLKDVVRYSIIRHEDYDGLNKLITEWSHQHV</sequence>
<accession>A0ABV2ECH1</accession>
<evidence type="ECO:0000256" key="1">
    <source>
        <dbReference type="ARBA" id="ARBA00001933"/>
    </source>
</evidence>
<organism evidence="6 7">
    <name type="scientific">Salinicoccus halitifaciens</name>
    <dbReference type="NCBI Taxonomy" id="1073415"/>
    <lineage>
        <taxon>Bacteria</taxon>
        <taxon>Bacillati</taxon>
        <taxon>Bacillota</taxon>
        <taxon>Bacilli</taxon>
        <taxon>Bacillales</taxon>
        <taxon>Staphylococcaceae</taxon>
        <taxon>Salinicoccus</taxon>
    </lineage>
</organism>
<comment type="caution">
    <text evidence="6">The sequence shown here is derived from an EMBL/GenBank/DDBJ whole genome shotgun (WGS) entry which is preliminary data.</text>
</comment>
<dbReference type="InterPro" id="IPR015422">
    <property type="entry name" value="PyrdxlP-dep_Trfase_small"/>
</dbReference>
<reference evidence="6 7" key="1">
    <citation type="submission" date="2024-05" db="EMBL/GenBank/DDBJ databases">
        <title>Genomic Encyclopedia of Type Strains, Phase IV (KMG-IV): sequencing the most valuable type-strain genomes for metagenomic binning, comparative biology and taxonomic classification.</title>
        <authorList>
            <person name="Goeker M."/>
        </authorList>
    </citation>
    <scope>NUCLEOTIDE SEQUENCE [LARGE SCALE GENOMIC DNA]</scope>
    <source>
        <strain evidence="6 7">DSM 25286</strain>
    </source>
</reference>
<name>A0ABV2ECH1_9STAP</name>
<keyword evidence="4" id="KW-0663">Pyridoxal phosphate</keyword>
<dbReference type="Pfam" id="PF00155">
    <property type="entry name" value="Aminotran_1_2"/>
    <property type="match status" value="1"/>
</dbReference>
<evidence type="ECO:0000256" key="3">
    <source>
        <dbReference type="ARBA" id="ARBA00022679"/>
    </source>
</evidence>
<dbReference type="GO" id="GO:0004400">
    <property type="term" value="F:histidinol-phosphate transaminase activity"/>
    <property type="evidence" value="ECO:0007669"/>
    <property type="project" value="UniProtKB-EC"/>
</dbReference>
<dbReference type="Gene3D" id="3.90.1150.10">
    <property type="entry name" value="Aspartate Aminotransferase, domain 1"/>
    <property type="match status" value="1"/>
</dbReference>
<dbReference type="InterPro" id="IPR015421">
    <property type="entry name" value="PyrdxlP-dep_Trfase_major"/>
</dbReference>
<proteinExistence type="predicted"/>
<dbReference type="EC" id="2.6.1.9" evidence="6"/>
<feature type="domain" description="Aminotransferase class I/classII large" evidence="5">
    <location>
        <begin position="17"/>
        <end position="295"/>
    </location>
</feature>
<dbReference type="InterPro" id="IPR004839">
    <property type="entry name" value="Aminotransferase_I/II_large"/>
</dbReference>
<dbReference type="Gene3D" id="3.40.640.10">
    <property type="entry name" value="Type I PLP-dependent aspartate aminotransferase-like (Major domain)"/>
    <property type="match status" value="1"/>
</dbReference>
<keyword evidence="3 6" id="KW-0808">Transferase</keyword>
<evidence type="ECO:0000259" key="5">
    <source>
        <dbReference type="Pfam" id="PF00155"/>
    </source>
</evidence>
<dbReference type="PANTHER" id="PTHR42885:SF2">
    <property type="entry name" value="HISTIDINOL-PHOSPHATE AMINOTRANSFERASE"/>
    <property type="match status" value="1"/>
</dbReference>
<dbReference type="RefSeq" id="WP_230822343.1">
    <property type="nucleotide sequence ID" value="NZ_JAJNCU010000005.1"/>
</dbReference>
<dbReference type="InterPro" id="IPR015424">
    <property type="entry name" value="PyrdxlP-dep_Trfase"/>
</dbReference>
<dbReference type="EMBL" id="JBDZDV010000004">
    <property type="protein sequence ID" value="MET3111465.1"/>
    <property type="molecule type" value="Genomic_DNA"/>
</dbReference>
<evidence type="ECO:0000313" key="7">
    <source>
        <dbReference type="Proteomes" id="UP001549019"/>
    </source>
</evidence>
<dbReference type="Proteomes" id="UP001549019">
    <property type="component" value="Unassembled WGS sequence"/>
</dbReference>
<evidence type="ECO:0000256" key="2">
    <source>
        <dbReference type="ARBA" id="ARBA00022576"/>
    </source>
</evidence>
<keyword evidence="2 6" id="KW-0032">Aminotransferase</keyword>
<protein>
    <submittedName>
        <fullName evidence="6">Histidinol-phosphate aminotransferase</fullName>
        <ecNumber evidence="6">2.6.1.9</ecNumber>
    </submittedName>
</protein>
<dbReference type="PANTHER" id="PTHR42885">
    <property type="entry name" value="HISTIDINOL-PHOSPHATE AMINOTRANSFERASE-RELATED"/>
    <property type="match status" value="1"/>
</dbReference>
<gene>
    <name evidence="6" type="ORF">ABHD89_001880</name>
</gene>
<evidence type="ECO:0000256" key="4">
    <source>
        <dbReference type="ARBA" id="ARBA00022898"/>
    </source>
</evidence>
<comment type="cofactor">
    <cofactor evidence="1">
        <name>pyridoxal 5'-phosphate</name>
        <dbReference type="ChEBI" id="CHEBI:597326"/>
    </cofactor>
</comment>